<reference evidence="1 2" key="1">
    <citation type="journal article" date="2012" name="J. Bacteriol.">
        <title>Genome Sequence of Gallaecimonas xiamenensis Type Strain 3-C-1.</title>
        <authorList>
            <person name="Lai Q."/>
            <person name="Wang L."/>
            <person name="Wang W."/>
            <person name="Shao Z."/>
        </authorList>
    </citation>
    <scope>NUCLEOTIDE SEQUENCE [LARGE SCALE GENOMIC DNA]</scope>
    <source>
        <strain evidence="1 2">3-C-1</strain>
    </source>
</reference>
<sequence>MLPLLISTATLAAQKVEYKCHLTLEKGKDYIGHFVVSPDKAKALVYSLPYTKLRMAGSPTINQVHECVPANADFKSRKAQKLEREQPR</sequence>
<organism evidence="1 2">
    <name type="scientific">Gallaecimonas xiamenensis 3-C-1</name>
    <dbReference type="NCBI Taxonomy" id="745411"/>
    <lineage>
        <taxon>Bacteria</taxon>
        <taxon>Pseudomonadati</taxon>
        <taxon>Pseudomonadota</taxon>
        <taxon>Gammaproteobacteria</taxon>
        <taxon>Enterobacterales</taxon>
        <taxon>Gallaecimonadaceae</taxon>
        <taxon>Gallaecimonas</taxon>
    </lineage>
</organism>
<dbReference type="NCBIfam" id="NF038109">
    <property type="entry name" value="tapY2_fam"/>
    <property type="match status" value="1"/>
</dbReference>
<protein>
    <submittedName>
        <fullName evidence="1">Uncharacterized protein</fullName>
    </submittedName>
</protein>
<dbReference type="InterPro" id="IPR049848">
    <property type="entry name" value="TapY2-like"/>
</dbReference>
<dbReference type="Proteomes" id="UP000006755">
    <property type="component" value="Unassembled WGS sequence"/>
</dbReference>
<keyword evidence="2" id="KW-1185">Reference proteome</keyword>
<gene>
    <name evidence="1" type="ORF">B3C1_17192</name>
</gene>
<dbReference type="AlphaFoldDB" id="K2JCD6"/>
<evidence type="ECO:0000313" key="1">
    <source>
        <dbReference type="EMBL" id="EKE68264.1"/>
    </source>
</evidence>
<evidence type="ECO:0000313" key="2">
    <source>
        <dbReference type="Proteomes" id="UP000006755"/>
    </source>
</evidence>
<accession>K2JCD6</accession>
<dbReference type="STRING" id="745411.B3C1_17192"/>
<name>K2JCD6_9GAMM</name>
<dbReference type="EMBL" id="AMRI01000032">
    <property type="protein sequence ID" value="EKE68264.1"/>
    <property type="molecule type" value="Genomic_DNA"/>
</dbReference>
<comment type="caution">
    <text evidence="1">The sequence shown here is derived from an EMBL/GenBank/DDBJ whole genome shotgun (WGS) entry which is preliminary data.</text>
</comment>
<proteinExistence type="predicted"/>